<name>A0A0C3D631_9AGAM</name>
<reference evidence="2" key="2">
    <citation type="submission" date="2015-01" db="EMBL/GenBank/DDBJ databases">
        <title>Evolutionary Origins and Diversification of the Mycorrhizal Mutualists.</title>
        <authorList>
            <consortium name="DOE Joint Genome Institute"/>
            <consortium name="Mycorrhizal Genomics Consortium"/>
            <person name="Kohler A."/>
            <person name="Kuo A."/>
            <person name="Nagy L.G."/>
            <person name="Floudas D."/>
            <person name="Copeland A."/>
            <person name="Barry K.W."/>
            <person name="Cichocki N."/>
            <person name="Veneault-Fourrey C."/>
            <person name="LaButti K."/>
            <person name="Lindquist E.A."/>
            <person name="Lipzen A."/>
            <person name="Lundell T."/>
            <person name="Morin E."/>
            <person name="Murat C."/>
            <person name="Riley R."/>
            <person name="Ohm R."/>
            <person name="Sun H."/>
            <person name="Tunlid A."/>
            <person name="Henrissat B."/>
            <person name="Grigoriev I.V."/>
            <person name="Hibbett D.S."/>
            <person name="Martin F."/>
        </authorList>
    </citation>
    <scope>NUCLEOTIDE SEQUENCE [LARGE SCALE GENOMIC DNA]</scope>
    <source>
        <strain evidence="2">Foug A</strain>
    </source>
</reference>
<protein>
    <submittedName>
        <fullName evidence="1">Uncharacterized protein</fullName>
    </submittedName>
</protein>
<dbReference type="Proteomes" id="UP000053989">
    <property type="component" value="Unassembled WGS sequence"/>
</dbReference>
<keyword evidence="2" id="KW-1185">Reference proteome</keyword>
<proteinExistence type="predicted"/>
<evidence type="ECO:0000313" key="2">
    <source>
        <dbReference type="Proteomes" id="UP000053989"/>
    </source>
</evidence>
<dbReference type="OrthoDB" id="3256296at2759"/>
<sequence length="228" mass="25537">MLLICWRPLPHSSSKPRQNCVMRYFGVYLSICLAMLGHSVPSISCRSISIACSRLSCSAKDLTMGPTTYGFGLQARSSRHKAPHTRTEVRILLNVYRQHQLHSRCIGRRLRDDDSGNTIDGFRRGAEHLRKTKLAAWVKDTTSTRGMDIQSKLQAGNELPTDAQTLDLIASEEIDSADDVDDQAAIPTLGYIWRKMVLTLAKMNLASTQWSRLGNASYCSFFCHVPHP</sequence>
<accession>A0A0C3D631</accession>
<dbReference type="AlphaFoldDB" id="A0A0C3D631"/>
<organism evidence="1 2">
    <name type="scientific">Scleroderma citrinum Foug A</name>
    <dbReference type="NCBI Taxonomy" id="1036808"/>
    <lineage>
        <taxon>Eukaryota</taxon>
        <taxon>Fungi</taxon>
        <taxon>Dikarya</taxon>
        <taxon>Basidiomycota</taxon>
        <taxon>Agaricomycotina</taxon>
        <taxon>Agaricomycetes</taxon>
        <taxon>Agaricomycetidae</taxon>
        <taxon>Boletales</taxon>
        <taxon>Sclerodermatineae</taxon>
        <taxon>Sclerodermataceae</taxon>
        <taxon>Scleroderma</taxon>
    </lineage>
</organism>
<dbReference type="HOGENOM" id="CLU_1215406_0_0_1"/>
<gene>
    <name evidence="1" type="ORF">SCLCIDRAFT_628974</name>
</gene>
<dbReference type="STRING" id="1036808.A0A0C3D631"/>
<dbReference type="EMBL" id="KN822252">
    <property type="protein sequence ID" value="KIM51546.1"/>
    <property type="molecule type" value="Genomic_DNA"/>
</dbReference>
<reference evidence="1 2" key="1">
    <citation type="submission" date="2014-04" db="EMBL/GenBank/DDBJ databases">
        <authorList>
            <consortium name="DOE Joint Genome Institute"/>
            <person name="Kuo A."/>
            <person name="Kohler A."/>
            <person name="Nagy L.G."/>
            <person name="Floudas D."/>
            <person name="Copeland A."/>
            <person name="Barry K.W."/>
            <person name="Cichocki N."/>
            <person name="Veneault-Fourrey C."/>
            <person name="LaButti K."/>
            <person name="Lindquist E.A."/>
            <person name="Lipzen A."/>
            <person name="Lundell T."/>
            <person name="Morin E."/>
            <person name="Murat C."/>
            <person name="Sun H."/>
            <person name="Tunlid A."/>
            <person name="Henrissat B."/>
            <person name="Grigoriev I.V."/>
            <person name="Hibbett D.S."/>
            <person name="Martin F."/>
            <person name="Nordberg H.P."/>
            <person name="Cantor M.N."/>
            <person name="Hua S.X."/>
        </authorList>
    </citation>
    <scope>NUCLEOTIDE SEQUENCE [LARGE SCALE GENOMIC DNA]</scope>
    <source>
        <strain evidence="1 2">Foug A</strain>
    </source>
</reference>
<dbReference type="InParanoid" id="A0A0C3D631"/>
<evidence type="ECO:0000313" key="1">
    <source>
        <dbReference type="EMBL" id="KIM51546.1"/>
    </source>
</evidence>